<protein>
    <submittedName>
        <fullName evidence="1">Uncharacterized protein</fullName>
    </submittedName>
</protein>
<organism evidence="1 2">
    <name type="scientific">Phialemonium thermophilum</name>
    <dbReference type="NCBI Taxonomy" id="223376"/>
    <lineage>
        <taxon>Eukaryota</taxon>
        <taxon>Fungi</taxon>
        <taxon>Dikarya</taxon>
        <taxon>Ascomycota</taxon>
        <taxon>Pezizomycotina</taxon>
        <taxon>Sordariomycetes</taxon>
        <taxon>Sordariomycetidae</taxon>
        <taxon>Cephalothecales</taxon>
        <taxon>Cephalothecaceae</taxon>
        <taxon>Phialemonium</taxon>
    </lineage>
</organism>
<keyword evidence="2" id="KW-1185">Reference proteome</keyword>
<dbReference type="Proteomes" id="UP001586593">
    <property type="component" value="Unassembled WGS sequence"/>
</dbReference>
<accession>A0ABR3XIZ1</accession>
<sequence>MIFPHCGPGSGLKFAVRTSFWLFHREILHFFCNIDTCPVPGARFMHTNTHLTSASHYFFFLSLIPTRDRGFRGDWSYRSPLMYPLLWNSIWRDGAHQALMP</sequence>
<proteinExistence type="predicted"/>
<reference evidence="1 2" key="1">
    <citation type="journal article" date="2024" name="Commun. Biol.">
        <title>Comparative genomic analysis of thermophilic fungi reveals convergent evolutionary adaptations and gene losses.</title>
        <authorList>
            <person name="Steindorff A.S."/>
            <person name="Aguilar-Pontes M.V."/>
            <person name="Robinson A.J."/>
            <person name="Andreopoulos B."/>
            <person name="LaButti K."/>
            <person name="Kuo A."/>
            <person name="Mondo S."/>
            <person name="Riley R."/>
            <person name="Otillar R."/>
            <person name="Haridas S."/>
            <person name="Lipzen A."/>
            <person name="Grimwood J."/>
            <person name="Schmutz J."/>
            <person name="Clum A."/>
            <person name="Reid I.D."/>
            <person name="Moisan M.C."/>
            <person name="Butler G."/>
            <person name="Nguyen T.T.M."/>
            <person name="Dewar K."/>
            <person name="Conant G."/>
            <person name="Drula E."/>
            <person name="Henrissat B."/>
            <person name="Hansel C."/>
            <person name="Singer S."/>
            <person name="Hutchinson M.I."/>
            <person name="de Vries R.P."/>
            <person name="Natvig D.O."/>
            <person name="Powell A.J."/>
            <person name="Tsang A."/>
            <person name="Grigoriev I.V."/>
        </authorList>
    </citation>
    <scope>NUCLEOTIDE SEQUENCE [LARGE SCALE GENOMIC DNA]</scope>
    <source>
        <strain evidence="1 2">ATCC 24622</strain>
    </source>
</reference>
<gene>
    <name evidence="1" type="ORF">VTK73DRAFT_9719</name>
</gene>
<name>A0ABR3XIZ1_9PEZI</name>
<evidence type="ECO:0000313" key="1">
    <source>
        <dbReference type="EMBL" id="KAL1875935.1"/>
    </source>
</evidence>
<dbReference type="EMBL" id="JAZHXJ010000084">
    <property type="protein sequence ID" value="KAL1875935.1"/>
    <property type="molecule type" value="Genomic_DNA"/>
</dbReference>
<evidence type="ECO:0000313" key="2">
    <source>
        <dbReference type="Proteomes" id="UP001586593"/>
    </source>
</evidence>
<comment type="caution">
    <text evidence="1">The sequence shown here is derived from an EMBL/GenBank/DDBJ whole genome shotgun (WGS) entry which is preliminary data.</text>
</comment>